<dbReference type="Proteomes" id="UP001148629">
    <property type="component" value="Unassembled WGS sequence"/>
</dbReference>
<sequence length="532" mass="59033">MSDDKYLFNETTSEVERLRKQHAWFQRCLNDRIVFAPVPLDKEGLKVLDVGCADGILLRDLRKQVSPSAQLVGVDLMKDFLPSSPQDNITYDTYDVCEPPTGELAGAFDFTHVRYVLPATARVGYQTAVNNLAATLAPGGWLQVQEMDLDPGQRGVGPAYHDVIRVFSGIFDKVGIGARFPTKLGDAFKAAGLENVKVQTIDLPMGKALGEDEDTRYSWEPFILTVPSVMQTAKSLGADIPESTYDNLVERFKKEASTTTTIAPQVFTLASTVKLANSAQIPQIQLGLYTLSGRDLPVSIQRALEVAYRGFDCAQWYYNEKEAGQAIRGFLESDKNTGGLKREDIWYTTKLAHNTTSYNSVRRSITKSVQVSGLGYVDLFLLHSPLGGKDARIATWTALEDAIDAEEIEELMASNPRIAPVVNQIEAHPFNTQISIRETCARYNIHVQAYSPLAKGMRMKHPDILSLPTSILAPQPRWSLQHNLITLSKSSNPERLIENASVNGIEISQEDTDKLNSLDEHLVTDWDPTEID</sequence>
<name>A0ACC1SH89_9HYPO</name>
<organism evidence="1 2">
    <name type="scientific">Fusarium decemcellulare</name>
    <dbReference type="NCBI Taxonomy" id="57161"/>
    <lineage>
        <taxon>Eukaryota</taxon>
        <taxon>Fungi</taxon>
        <taxon>Dikarya</taxon>
        <taxon>Ascomycota</taxon>
        <taxon>Pezizomycotina</taxon>
        <taxon>Sordariomycetes</taxon>
        <taxon>Hypocreomycetidae</taxon>
        <taxon>Hypocreales</taxon>
        <taxon>Nectriaceae</taxon>
        <taxon>Fusarium</taxon>
        <taxon>Fusarium decemcellulare species complex</taxon>
    </lineage>
</organism>
<evidence type="ECO:0000313" key="1">
    <source>
        <dbReference type="EMBL" id="KAJ3539708.1"/>
    </source>
</evidence>
<gene>
    <name evidence="1" type="ORF">NM208_g5379</name>
</gene>
<reference evidence="1" key="1">
    <citation type="submission" date="2022-08" db="EMBL/GenBank/DDBJ databases">
        <title>Genome Sequence of Fusarium decemcellulare.</title>
        <authorList>
            <person name="Buettner E."/>
        </authorList>
    </citation>
    <scope>NUCLEOTIDE SEQUENCE</scope>
    <source>
        <strain evidence="1">Babe19</strain>
    </source>
</reference>
<dbReference type="EMBL" id="JANRMS010000446">
    <property type="protein sequence ID" value="KAJ3539708.1"/>
    <property type="molecule type" value="Genomic_DNA"/>
</dbReference>
<keyword evidence="2" id="KW-1185">Reference proteome</keyword>
<protein>
    <submittedName>
        <fullName evidence="1">Uncharacterized protein</fullName>
    </submittedName>
</protein>
<accession>A0ACC1SH89</accession>
<proteinExistence type="predicted"/>
<comment type="caution">
    <text evidence="1">The sequence shown here is derived from an EMBL/GenBank/DDBJ whole genome shotgun (WGS) entry which is preliminary data.</text>
</comment>
<evidence type="ECO:0000313" key="2">
    <source>
        <dbReference type="Proteomes" id="UP001148629"/>
    </source>
</evidence>